<dbReference type="Proteomes" id="UP000216107">
    <property type="component" value="Unassembled WGS sequence"/>
</dbReference>
<dbReference type="Proteomes" id="UP000623509">
    <property type="component" value="Unassembled WGS sequence"/>
</dbReference>
<dbReference type="AlphaFoldDB" id="A0A272EP05"/>
<gene>
    <name evidence="1" type="ORF">BGI27_14645</name>
    <name evidence="2" type="ORF">CGU29_14260</name>
</gene>
<organism evidence="2 3">
    <name type="scientific">Candidatus Dactylopiibacterium carminicum</name>
    <dbReference type="NCBI Taxonomy" id="857335"/>
    <lineage>
        <taxon>Bacteria</taxon>
        <taxon>Pseudomonadati</taxon>
        <taxon>Pseudomonadota</taxon>
        <taxon>Betaproteobacteria</taxon>
        <taxon>Rhodocyclales</taxon>
        <taxon>Rhodocyclaceae</taxon>
        <taxon>Candidatus Dactylopiibacterium</taxon>
    </lineage>
</organism>
<dbReference type="EMBL" id="NMRN01000057">
    <property type="protein sequence ID" value="PAS91855.1"/>
    <property type="molecule type" value="Genomic_DNA"/>
</dbReference>
<reference evidence="2 3" key="2">
    <citation type="submission" date="2017-07" db="EMBL/GenBank/DDBJ databases">
        <title>Candidatus Dactylopiibacterium carminicum, a nitrogen-fixing symbiont of the cochineal insect Dactylopius coccus and Dactylopius opuntiae (Hemiptera: Coccoidea: Dactylopiidae).</title>
        <authorList>
            <person name="Vera A."/>
        </authorList>
    </citation>
    <scope>NUCLEOTIDE SEQUENCE [LARGE SCALE GENOMIC DNA]</scope>
    <source>
        <strain evidence="2 3">NFDCM</strain>
    </source>
</reference>
<dbReference type="EMBL" id="MDUX01000059">
    <property type="protein sequence ID" value="KAF7598203.1"/>
    <property type="molecule type" value="Genomic_DNA"/>
</dbReference>
<reference evidence="1 4" key="1">
    <citation type="submission" date="2016-08" db="EMBL/GenBank/DDBJ databases">
        <title>Candidatus Dactylopiibacterium carminicum genome sequence.</title>
        <authorList>
            <person name="Ramirez-Puebla S.T."/>
            <person name="Ormeno-Orrillo E."/>
            <person name="Vera-Ponce De Leon A."/>
            <person name="Luis L."/>
            <person name="Sanchez-Flores A."/>
            <person name="Monica R."/>
            <person name="Martinez-Romero E."/>
        </authorList>
    </citation>
    <scope>NUCLEOTIDE SEQUENCE [LARGE SCALE GENOMIC DNA]</scope>
    <source>
        <strain evidence="1">END1</strain>
    </source>
</reference>
<evidence type="ECO:0000313" key="2">
    <source>
        <dbReference type="EMBL" id="PAS91855.1"/>
    </source>
</evidence>
<name>A0A272EP05_9RHOO</name>
<evidence type="ECO:0000313" key="4">
    <source>
        <dbReference type="Proteomes" id="UP000623509"/>
    </source>
</evidence>
<accession>A0A272EP05</accession>
<dbReference type="RefSeq" id="WP_095525589.1">
    <property type="nucleotide sequence ID" value="NZ_MDUX01000059.1"/>
</dbReference>
<protein>
    <submittedName>
        <fullName evidence="2">Uncharacterized protein</fullName>
    </submittedName>
</protein>
<sequence>MLNEHERQAKEAAEATLDELAFVRSEFPKTFRCFFKVHDPRSFPLRINKTSAGADEESFLLELPEATVRLAAAFRARNSDLSFIKDAAIICLRGCLIRFCGVVRLHRFGGYFFWAGAAESAD</sequence>
<comment type="caution">
    <text evidence="2">The sequence shown here is derived from an EMBL/GenBank/DDBJ whole genome shotgun (WGS) entry which is preliminary data.</text>
</comment>
<evidence type="ECO:0000313" key="1">
    <source>
        <dbReference type="EMBL" id="KAF7598203.1"/>
    </source>
</evidence>
<proteinExistence type="predicted"/>
<keyword evidence="4" id="KW-1185">Reference proteome</keyword>
<evidence type="ECO:0000313" key="3">
    <source>
        <dbReference type="Proteomes" id="UP000216107"/>
    </source>
</evidence>